<protein>
    <submittedName>
        <fullName evidence="2">Uncharacterized protein</fullName>
    </submittedName>
</protein>
<comment type="caution">
    <text evidence="2">The sequence shown here is derived from an EMBL/GenBank/DDBJ whole genome shotgun (WGS) entry which is preliminary data.</text>
</comment>
<feature type="region of interest" description="Disordered" evidence="1">
    <location>
        <begin position="1058"/>
        <end position="1145"/>
    </location>
</feature>
<feature type="compositionally biased region" description="Basic residues" evidence="1">
    <location>
        <begin position="657"/>
        <end position="666"/>
    </location>
</feature>
<keyword evidence="3" id="KW-1185">Reference proteome</keyword>
<name>A0A8H6SJS9_MYCCL</name>
<feature type="compositionally biased region" description="Basic residues" evidence="1">
    <location>
        <begin position="773"/>
        <end position="784"/>
    </location>
</feature>
<dbReference type="Proteomes" id="UP000613580">
    <property type="component" value="Unassembled WGS sequence"/>
</dbReference>
<accession>A0A8H6SJS9</accession>
<feature type="compositionally biased region" description="Acidic residues" evidence="1">
    <location>
        <begin position="481"/>
        <end position="493"/>
    </location>
</feature>
<feature type="compositionally biased region" description="Basic and acidic residues" evidence="1">
    <location>
        <begin position="1070"/>
        <end position="1084"/>
    </location>
</feature>
<evidence type="ECO:0000313" key="2">
    <source>
        <dbReference type="EMBL" id="KAF7300649.1"/>
    </source>
</evidence>
<evidence type="ECO:0000313" key="3">
    <source>
        <dbReference type="Proteomes" id="UP000613580"/>
    </source>
</evidence>
<organism evidence="2 3">
    <name type="scientific">Mycena chlorophos</name>
    <name type="common">Agaric fungus</name>
    <name type="synonym">Agaricus chlorophos</name>
    <dbReference type="NCBI Taxonomy" id="658473"/>
    <lineage>
        <taxon>Eukaryota</taxon>
        <taxon>Fungi</taxon>
        <taxon>Dikarya</taxon>
        <taxon>Basidiomycota</taxon>
        <taxon>Agaricomycotina</taxon>
        <taxon>Agaricomycetes</taxon>
        <taxon>Agaricomycetidae</taxon>
        <taxon>Agaricales</taxon>
        <taxon>Marasmiineae</taxon>
        <taxon>Mycenaceae</taxon>
        <taxon>Mycena</taxon>
    </lineage>
</organism>
<feature type="compositionally biased region" description="Basic and acidic residues" evidence="1">
    <location>
        <begin position="627"/>
        <end position="646"/>
    </location>
</feature>
<feature type="compositionally biased region" description="Polar residues" evidence="1">
    <location>
        <begin position="1099"/>
        <end position="1120"/>
    </location>
</feature>
<gene>
    <name evidence="2" type="ORF">HMN09_00950400</name>
</gene>
<feature type="compositionally biased region" description="Basic and acidic residues" evidence="1">
    <location>
        <begin position="861"/>
        <end position="870"/>
    </location>
</feature>
<dbReference type="EMBL" id="JACAZE010000013">
    <property type="protein sequence ID" value="KAF7300649.1"/>
    <property type="molecule type" value="Genomic_DNA"/>
</dbReference>
<sequence>MDGVQAALFALAAVTSKSKKEHIRSAIDQPNSVFRLLGLSSSSRVLTQISKIFDDGLKTLYDAFPEHTMQFSAAVLRAIVEVKVAATKERRTLYEWETVQKSVVSSALDALDANPTDKMKSIVANALYGTIRDLYYTNGPAVEVMNHNLIFNVNLLLTESARNHAENQSQLRSDRVLGANRLAATILSSRDYFVLDSVFSLLGAILPNSKLAAQKRVSFIDSVFPPSKFSCSGQIKGRINAPDENWDDIIAKVINECLATIDISYPQPFVIENLEASASLPKFLDPLYVDKNAFFANVEISDDTMDSCMIPFLTVLRVTLSGASTTCVTVAMDLNAAPTLGAHNPFSSSPSAPKTHTFSFKIKTSDRGRFIKTLRARGLGDRLSDNVDRKVSKLAEDVTLEFPTRVEATKEERATQIQERAAKVQELWRSNGEDLMADDEPTSPPIQSPTRSDRQSKTPAASSDDAVRSQLEDAAFGGELSDIEDPEPELEPEPEPKAKAKAKAKAKVPVASSSPYKTQKSKSKRKARFVDSDAEDGDLGDDAKVAVDEKANAKRPVQGAVLAPPSSSPAEDENDSDFEPTQDRPPPARDIKSAVKPGGKRAREDDDDAEADPVAEDPRPPSKRQRRKDDIVSEDPPKALTRRDSDALFATRAAPPAKKRYGKKAGRTSSPERVEEDMVIDFDEPPGAVSTKSTTKVKEPERTTRRAAMRGKGGQKPERVDPIAKPKAAAKDEKAKYDDSTDKAQSKRTSARLSKAALLVEDDEEPIVVTAKPKPKPKPLKSKKALQEDVPMEVIDEDSPKPKPKVSKQVPKEDEPTEIEPATEVKPKQKPRVAPREENLVVEHQDDKSQPKAKPVKPKKAPWEDMHLRTDPATSDVASVPQAPEPISAYEEYSEPLKGSSASSDPIELVEFDVPMAVDVPEPPSAPELIPMDDIPVEDQSVPLQAALSPVASAPALSPARPEVPISNSAPALHPSPIVPLPVPAPVPVRALPVQIVVETKPSRPVITVTPSNPPEPAPLLPKFKFHTAILPAKYDTPAAVPVPKLPSLFKQPIDLAPAETHSSPAPRVVRRDSPGPVQRRFDVKPAPNDSPFPERVVPQQQQVTFAVSPTPEQHHSYSYSHRGRPSHRYVEDEKLRGKKRGRSQSPMQAILDTLNDINEVIAEKIVRRFDGVRHDVLVGRDKLLKDCVAALEAHCVAGERHFNVLVDIEDEYATFHRKVIAGMVETEQVSEVMLKACVGVLQQHDRHTLAKKLPTGGIFAVPSALRNVSLKL</sequence>
<feature type="compositionally biased region" description="Basic and acidic residues" evidence="1">
    <location>
        <begin position="834"/>
        <end position="850"/>
    </location>
</feature>
<dbReference type="OrthoDB" id="3270368at2759"/>
<feature type="compositionally biased region" description="Acidic residues" evidence="1">
    <location>
        <begin position="674"/>
        <end position="684"/>
    </location>
</feature>
<feature type="compositionally biased region" description="Acidic residues" evidence="1">
    <location>
        <begin position="605"/>
        <end position="615"/>
    </location>
</feature>
<feature type="compositionally biased region" description="Basic and acidic residues" evidence="1">
    <location>
        <begin position="715"/>
        <end position="745"/>
    </location>
</feature>
<evidence type="ECO:0000256" key="1">
    <source>
        <dbReference type="SAM" id="MobiDB-lite"/>
    </source>
</evidence>
<proteinExistence type="predicted"/>
<feature type="region of interest" description="Disordered" evidence="1">
    <location>
        <begin position="434"/>
        <end position="881"/>
    </location>
</feature>
<feature type="compositionally biased region" description="Basic and acidic residues" evidence="1">
    <location>
        <begin position="541"/>
        <end position="552"/>
    </location>
</feature>
<reference evidence="2" key="1">
    <citation type="submission" date="2020-05" db="EMBL/GenBank/DDBJ databases">
        <title>Mycena genomes resolve the evolution of fungal bioluminescence.</title>
        <authorList>
            <person name="Tsai I.J."/>
        </authorList>
    </citation>
    <scope>NUCLEOTIDE SEQUENCE</scope>
    <source>
        <strain evidence="2">110903Hualien_Pintung</strain>
    </source>
</reference>
<dbReference type="AlphaFoldDB" id="A0A8H6SJS9"/>
<feature type="compositionally biased region" description="Acidic residues" evidence="1">
    <location>
        <begin position="570"/>
        <end position="580"/>
    </location>
</feature>